<dbReference type="PANTHER" id="PTHR43584">
    <property type="entry name" value="NUCLEOTIDYL TRANSFERASE"/>
    <property type="match status" value="1"/>
</dbReference>
<accession>Q1MNX1</accession>
<name>Q1MNX1_LAWIP</name>
<keyword evidence="1 4" id="KW-0808">Transferase</keyword>
<dbReference type="SUPFAM" id="SSF53448">
    <property type="entry name" value="Nucleotide-diphospho-sugar transferases"/>
    <property type="match status" value="1"/>
</dbReference>
<dbReference type="InterPro" id="IPR005835">
    <property type="entry name" value="NTP_transferase_dom"/>
</dbReference>
<dbReference type="Proteomes" id="UP000002430">
    <property type="component" value="Plasmid 3"/>
</dbReference>
<geneLocation type="plasmid" evidence="5">
    <name>pLaw3</name>
</geneLocation>
<dbReference type="EMBL" id="AM180255">
    <property type="protein sequence ID" value="CAJ53962.1"/>
    <property type="molecule type" value="Genomic_DNA"/>
</dbReference>
<dbReference type="CDD" id="cd06915">
    <property type="entry name" value="NTP_transferase_WcbM_like"/>
    <property type="match status" value="1"/>
</dbReference>
<dbReference type="Gene3D" id="3.90.550.10">
    <property type="entry name" value="Spore Coat Polysaccharide Biosynthesis Protein SpsA, Chain A"/>
    <property type="match status" value="1"/>
</dbReference>
<dbReference type="RefSeq" id="WP_011527329.1">
    <property type="nucleotide sequence ID" value="NC_008014.1"/>
</dbReference>
<proteinExistence type="predicted"/>
<protein>
    <submittedName>
        <fullName evidence="4">Nucleotidyl transferase</fullName>
    </submittedName>
</protein>
<evidence type="ECO:0000256" key="2">
    <source>
        <dbReference type="ARBA" id="ARBA00022695"/>
    </source>
</evidence>
<evidence type="ECO:0000259" key="3">
    <source>
        <dbReference type="Pfam" id="PF00483"/>
    </source>
</evidence>
<gene>
    <name evidence="4" type="ordered locus">LIC010</name>
</gene>
<feature type="domain" description="Nucleotidyl transferase" evidence="3">
    <location>
        <begin position="5"/>
        <end position="136"/>
    </location>
</feature>
<dbReference type="GO" id="GO:0016779">
    <property type="term" value="F:nucleotidyltransferase activity"/>
    <property type="evidence" value="ECO:0007669"/>
    <property type="project" value="UniProtKB-KW"/>
</dbReference>
<keyword evidence="4" id="KW-0614">Plasmid</keyword>
<organism evidence="4 5">
    <name type="scientific">Lawsonia intracellularis (strain PHE/MN1-00)</name>
    <dbReference type="NCBI Taxonomy" id="363253"/>
    <lineage>
        <taxon>Bacteria</taxon>
        <taxon>Pseudomonadati</taxon>
        <taxon>Thermodesulfobacteriota</taxon>
        <taxon>Desulfovibrionia</taxon>
        <taxon>Desulfovibrionales</taxon>
        <taxon>Desulfovibrionaceae</taxon>
        <taxon>Lawsonia</taxon>
    </lineage>
</organism>
<dbReference type="InterPro" id="IPR050065">
    <property type="entry name" value="GlmU-like"/>
</dbReference>
<keyword evidence="5" id="KW-1185">Reference proteome</keyword>
<sequence>MLPVVILAGGLATRMHPHTKTLPKALLSIHGQPFIEHQLCLLAEKGIQDIVLCLGHLGEQVIEYVEKKNKYGLNIQWSMDGPHLLGTGGAIYNALPLLSEQFMVLYGDSYLDIDYKVIADAYQKSSQPALLTIYKNNNQFDTSNIQYENGCIIDYNKTHKTDKMQYIDYGLSCLHKKIFTDWKNTTFDLSDVYTFLVKNRAIVGYEVTQRFYEIGSPHGLAALETYLSQKTCFI</sequence>
<dbReference type="PANTHER" id="PTHR43584:SF8">
    <property type="entry name" value="N-ACETYLMURAMATE ALPHA-1-PHOSPHATE URIDYLYLTRANSFERASE"/>
    <property type="match status" value="1"/>
</dbReference>
<dbReference type="Pfam" id="PF00483">
    <property type="entry name" value="NTP_transferase"/>
    <property type="match status" value="1"/>
</dbReference>
<reference evidence="4 5" key="1">
    <citation type="submission" date="2005-11" db="EMBL/GenBank/DDBJ databases">
        <title>The complete genome sequence of Lawsonia intracellularis: the causative agent of proliferative enteropathy.</title>
        <authorList>
            <person name="Kaur K."/>
            <person name="Zhang Q."/>
            <person name="Beckler D."/>
            <person name="Munir S."/>
            <person name="Li L."/>
            <person name="Kinsley K."/>
            <person name="Herron L."/>
            <person name="Peterson A."/>
            <person name="May B."/>
            <person name="Singh S."/>
            <person name="Gebhart C."/>
            <person name="Kapur V."/>
        </authorList>
    </citation>
    <scope>NUCLEOTIDE SEQUENCE [LARGE SCALE GENOMIC DNA]</scope>
    <source>
        <strain evidence="4 5">PHE/MN1-00</strain>
        <plasmid evidence="5">pLaw3</plasmid>
    </source>
</reference>
<dbReference type="KEGG" id="lip:LIC010"/>
<keyword evidence="2" id="KW-0548">Nucleotidyltransferase</keyword>
<evidence type="ECO:0000256" key="1">
    <source>
        <dbReference type="ARBA" id="ARBA00022679"/>
    </source>
</evidence>
<dbReference type="InterPro" id="IPR029044">
    <property type="entry name" value="Nucleotide-diphossugar_trans"/>
</dbReference>
<dbReference type="OrthoDB" id="9788272at2"/>
<evidence type="ECO:0000313" key="4">
    <source>
        <dbReference type="EMBL" id="CAJ53962.1"/>
    </source>
</evidence>
<dbReference type="HOGENOM" id="CLU_029499_2_0_7"/>
<evidence type="ECO:0000313" key="5">
    <source>
        <dbReference type="Proteomes" id="UP000002430"/>
    </source>
</evidence>
<dbReference type="AlphaFoldDB" id="Q1MNX1"/>